<name>A0ACC1YIU2_MELAZ</name>
<dbReference type="Proteomes" id="UP001164539">
    <property type="component" value="Chromosome 3"/>
</dbReference>
<accession>A0ACC1YIU2</accession>
<dbReference type="EMBL" id="CM051396">
    <property type="protein sequence ID" value="KAJ4723605.1"/>
    <property type="molecule type" value="Genomic_DNA"/>
</dbReference>
<keyword evidence="2" id="KW-1185">Reference proteome</keyword>
<reference evidence="1 2" key="1">
    <citation type="journal article" date="2023" name="Science">
        <title>Complex scaffold remodeling in plant triterpene biosynthesis.</title>
        <authorList>
            <person name="De La Pena R."/>
            <person name="Hodgson H."/>
            <person name="Liu J.C."/>
            <person name="Stephenson M.J."/>
            <person name="Martin A.C."/>
            <person name="Owen C."/>
            <person name="Harkess A."/>
            <person name="Leebens-Mack J."/>
            <person name="Jimenez L.E."/>
            <person name="Osbourn A."/>
            <person name="Sattely E.S."/>
        </authorList>
    </citation>
    <scope>NUCLEOTIDE SEQUENCE [LARGE SCALE GENOMIC DNA]</scope>
    <source>
        <strain evidence="2">cv. JPN11</strain>
        <tissue evidence="1">Leaf</tissue>
    </source>
</reference>
<protein>
    <submittedName>
        <fullName evidence="1">Histone-lysine N-methyltransferase</fullName>
    </submittedName>
</protein>
<evidence type="ECO:0000313" key="2">
    <source>
        <dbReference type="Proteomes" id="UP001164539"/>
    </source>
</evidence>
<sequence>MEKERALEAFSAMKDLGIPVKEVKPVLLNLLELFNFDWELIEAENYRALIDAYFNLKENKKGVEDENNCIMGNNEPERPAKRLNLGQEKDHVSLAMTTSGQESKKHSQPCLTDRGIGSSSWIPNAPLSCNRNDSTLSRSAPREKKSTHNRESQTVYLKHPLDARGPSRSLRENVQTSHCNRKLIKPKTEQPINDVVHHPEPALGVCPALPGSSVGSSTESHFVKSLASEHVCVDNDDDASGSNDSATSKNNFAITSSAMGEVKLSLSCTHALEKLNFRRPNFDAVLKYLECKYLMSGNLVGPEFSVKKLLKDLCDTYLKLGSKPVRHSAAINSPDRVVNVWDSFFGNRLRKQASRMGNSERDMNKKGSNHSGCLNSSNMVTVPKQHEICDKKRSSHRISDITKGTENVQISLVDETGNEDLPKFTYIPHNLVFQNAYVHISLARIADEDCCSNCSGDCLSLSIPCACACETGGEFAYTRQGLLKEEFLNACISMKKEPCEKHLVYCQDCPLERSRNEYYPEECKGHIVRKFIKECWRKCGCSMQCQNRVVQRGITCQLQVFLTHGGKGWGLRTLQDLPKGTFVCEYVGEIVTNTELDERNMQCSGSERHTYPVTLDADWGSERVLRDEEALCLDATFCGNVARFINHRCCDANLIDIPVQVETPDRHYYHLAFFTTRKVSALEELSWDYGIDFSDHDHPIKAFQCCCGSSFCRDVKQKS</sequence>
<organism evidence="1 2">
    <name type="scientific">Melia azedarach</name>
    <name type="common">Chinaberry tree</name>
    <dbReference type="NCBI Taxonomy" id="155640"/>
    <lineage>
        <taxon>Eukaryota</taxon>
        <taxon>Viridiplantae</taxon>
        <taxon>Streptophyta</taxon>
        <taxon>Embryophyta</taxon>
        <taxon>Tracheophyta</taxon>
        <taxon>Spermatophyta</taxon>
        <taxon>Magnoliopsida</taxon>
        <taxon>eudicotyledons</taxon>
        <taxon>Gunneridae</taxon>
        <taxon>Pentapetalae</taxon>
        <taxon>rosids</taxon>
        <taxon>malvids</taxon>
        <taxon>Sapindales</taxon>
        <taxon>Meliaceae</taxon>
        <taxon>Melia</taxon>
    </lineage>
</organism>
<gene>
    <name evidence="1" type="ORF">OWV82_006952</name>
</gene>
<proteinExistence type="predicted"/>
<evidence type="ECO:0000313" key="1">
    <source>
        <dbReference type="EMBL" id="KAJ4723605.1"/>
    </source>
</evidence>
<comment type="caution">
    <text evidence="1">The sequence shown here is derived from an EMBL/GenBank/DDBJ whole genome shotgun (WGS) entry which is preliminary data.</text>
</comment>